<dbReference type="Pfam" id="PF08378">
    <property type="entry name" value="NERD"/>
    <property type="match status" value="1"/>
</dbReference>
<dbReference type="PANTHER" id="PTHR11070">
    <property type="entry name" value="UVRD / RECB / PCRA DNA HELICASE FAMILY MEMBER"/>
    <property type="match status" value="1"/>
</dbReference>
<keyword evidence="2" id="KW-0378">Hydrolase</keyword>
<evidence type="ECO:0000313" key="7">
    <source>
        <dbReference type="EMBL" id="CVK32776.1"/>
    </source>
</evidence>
<dbReference type="GO" id="GO:0000725">
    <property type="term" value="P:recombinational repair"/>
    <property type="evidence" value="ECO:0007669"/>
    <property type="project" value="TreeGrafter"/>
</dbReference>
<dbReference type="Pfam" id="PF13361">
    <property type="entry name" value="UvrD_C"/>
    <property type="match status" value="1"/>
</dbReference>
<reference evidence="7 8" key="1">
    <citation type="submission" date="2016-01" db="EMBL/GenBank/DDBJ databases">
        <authorList>
            <person name="Manzoor S."/>
        </authorList>
    </citation>
    <scope>NUCLEOTIDE SEQUENCE [LARGE SCALE GENOMIC DNA]</scope>
    <source>
        <strain evidence="7">Methanoculleus sp MAB1</strain>
    </source>
</reference>
<organism evidence="7 8">
    <name type="scientific">Methanoculleus bourgensis</name>
    <dbReference type="NCBI Taxonomy" id="83986"/>
    <lineage>
        <taxon>Archaea</taxon>
        <taxon>Methanobacteriati</taxon>
        <taxon>Methanobacteriota</taxon>
        <taxon>Stenosarchaea group</taxon>
        <taxon>Methanomicrobia</taxon>
        <taxon>Methanomicrobiales</taxon>
        <taxon>Methanomicrobiaceae</taxon>
        <taxon>Methanoculleus</taxon>
    </lineage>
</organism>
<feature type="domain" description="NERD" evidence="5">
    <location>
        <begin position="14"/>
        <end position="108"/>
    </location>
</feature>
<protein>
    <submittedName>
        <fullName evidence="7">Uncharacterized protein</fullName>
    </submittedName>
</protein>
<dbReference type="Proteomes" id="UP000069850">
    <property type="component" value="Chromosome 1"/>
</dbReference>
<accession>A0A0X3BKT1</accession>
<dbReference type="InterPro" id="IPR000212">
    <property type="entry name" value="DNA_helicase_UvrD/REP"/>
</dbReference>
<feature type="domain" description="UvrD-like helicase C-terminal" evidence="6">
    <location>
        <begin position="577"/>
        <end position="636"/>
    </location>
</feature>
<keyword evidence="1" id="KW-0547">Nucleotide-binding</keyword>
<dbReference type="InterPro" id="IPR011528">
    <property type="entry name" value="NERD"/>
</dbReference>
<evidence type="ECO:0000259" key="6">
    <source>
        <dbReference type="Pfam" id="PF13361"/>
    </source>
</evidence>
<dbReference type="Pfam" id="PF13245">
    <property type="entry name" value="AAA_19"/>
    <property type="match status" value="1"/>
</dbReference>
<dbReference type="SUPFAM" id="SSF52540">
    <property type="entry name" value="P-loop containing nucleoside triphosphate hydrolases"/>
    <property type="match status" value="1"/>
</dbReference>
<gene>
    <name evidence="7" type="ORF">MMAB1_1563</name>
</gene>
<sequence length="654" mass="74121">MAEFIPDRLPARASKGEERTFSILKKLPDDYLVYYEPNIDNRRPDFIVIAPDQGVIVIEVKGWYLDDIQKVSDSEVVTLYDGRPKAEIHPLTQARNYQWRLVKACEKNPSFSHLLHKDGPHKNRFVFPFGHFVVLSNISQDQLRNYRGHDLSGVFRPENTLTRDVLMSLESASPQEIADKLRSYFDPFWRIEPLSRKQIDVLRAIIHPEIILSYIPSDTTPAQDPVQSAPAKSDIVQEPAKEYVFSYARGVHEPKIKSLKVLDRRQENTARKIGDGHRIACGVAGSGKTVVLVARARWLHDRDPEAKILLLCYNVSLGAYLKHILADYPRITVTHFDGWAKQNDVIRYRCDPITGHVEDDEHLGNRLHAQLSSRVGDFRAYDAVLVDEAQDFHPTWFSCILLAMKDPYDGDLLIVCDGNQGIRPVGMVSWKSVGVRAQGRTVHRALDLDRNYRNTREILKLASHFASQDTQFNEDSFGIIPVDPYQAQRSGPKPFLVRCTNHSDECQKALEIVKGLLAGRLPDGSALEDVHPEEIGILYRKASAEDKELLGDLIEGIRPYAPVVWINEDSSSRARVLDEGVKIQTVDSAKGLQYRVVILLWPDAFVPVRPGDLPLENSRFYVALTRAEDVLIATHSSKNEYVDKMLASDDVVIR</sequence>
<evidence type="ECO:0000256" key="2">
    <source>
        <dbReference type="ARBA" id="ARBA00022801"/>
    </source>
</evidence>
<proteinExistence type="predicted"/>
<evidence type="ECO:0000256" key="1">
    <source>
        <dbReference type="ARBA" id="ARBA00022741"/>
    </source>
</evidence>
<keyword evidence="4" id="KW-0067">ATP-binding</keyword>
<keyword evidence="3" id="KW-0347">Helicase</keyword>
<dbReference type="AlphaFoldDB" id="A0A0X3BKT1"/>
<dbReference type="GO" id="GO:0043138">
    <property type="term" value="F:3'-5' DNA helicase activity"/>
    <property type="evidence" value="ECO:0007669"/>
    <property type="project" value="TreeGrafter"/>
</dbReference>
<dbReference type="InterPro" id="IPR027417">
    <property type="entry name" value="P-loop_NTPase"/>
</dbReference>
<dbReference type="GO" id="GO:0005524">
    <property type="term" value="F:ATP binding"/>
    <property type="evidence" value="ECO:0007669"/>
    <property type="project" value="InterPro"/>
</dbReference>
<dbReference type="OrthoDB" id="62197at2157"/>
<evidence type="ECO:0000259" key="5">
    <source>
        <dbReference type="Pfam" id="PF08378"/>
    </source>
</evidence>
<dbReference type="GeneID" id="13355725"/>
<evidence type="ECO:0000313" key="8">
    <source>
        <dbReference type="Proteomes" id="UP000069850"/>
    </source>
</evidence>
<dbReference type="RefSeq" id="WP_014867137.1">
    <property type="nucleotide sequence ID" value="NZ_LT158599.1"/>
</dbReference>
<dbReference type="Gene3D" id="3.40.50.300">
    <property type="entry name" value="P-loop containing nucleotide triphosphate hydrolases"/>
    <property type="match status" value="2"/>
</dbReference>
<name>A0A0X3BKT1_9EURY</name>
<evidence type="ECO:0000256" key="4">
    <source>
        <dbReference type="ARBA" id="ARBA00022840"/>
    </source>
</evidence>
<dbReference type="KEGG" id="mema:MMAB1_1563"/>
<dbReference type="InterPro" id="IPR014017">
    <property type="entry name" value="DNA_helicase_UvrD-like_C"/>
</dbReference>
<evidence type="ECO:0000256" key="3">
    <source>
        <dbReference type="ARBA" id="ARBA00022806"/>
    </source>
</evidence>
<dbReference type="PANTHER" id="PTHR11070:SF2">
    <property type="entry name" value="ATP-DEPENDENT DNA HELICASE SRS2"/>
    <property type="match status" value="1"/>
</dbReference>
<dbReference type="EMBL" id="LT158599">
    <property type="protein sequence ID" value="CVK32776.1"/>
    <property type="molecule type" value="Genomic_DNA"/>
</dbReference>
<dbReference type="GO" id="GO:0003677">
    <property type="term" value="F:DNA binding"/>
    <property type="evidence" value="ECO:0007669"/>
    <property type="project" value="InterPro"/>
</dbReference>